<organism evidence="2 3">
    <name type="scientific">Taxus chinensis</name>
    <name type="common">Chinese yew</name>
    <name type="synonym">Taxus wallichiana var. chinensis</name>
    <dbReference type="NCBI Taxonomy" id="29808"/>
    <lineage>
        <taxon>Eukaryota</taxon>
        <taxon>Viridiplantae</taxon>
        <taxon>Streptophyta</taxon>
        <taxon>Embryophyta</taxon>
        <taxon>Tracheophyta</taxon>
        <taxon>Spermatophyta</taxon>
        <taxon>Pinopsida</taxon>
        <taxon>Pinidae</taxon>
        <taxon>Conifers II</taxon>
        <taxon>Cupressales</taxon>
        <taxon>Taxaceae</taxon>
        <taxon>Taxus</taxon>
    </lineage>
</organism>
<evidence type="ECO:0000313" key="2">
    <source>
        <dbReference type="EMBL" id="KAH9297989.1"/>
    </source>
</evidence>
<dbReference type="AlphaFoldDB" id="A0AA38CKR2"/>
<gene>
    <name evidence="2" type="ORF">KI387_029671</name>
</gene>
<dbReference type="EMBL" id="JAHRHJ020000010">
    <property type="protein sequence ID" value="KAH9297989.1"/>
    <property type="molecule type" value="Genomic_DNA"/>
</dbReference>
<proteinExistence type="predicted"/>
<accession>A0AA38CKR2</accession>
<evidence type="ECO:0000256" key="1">
    <source>
        <dbReference type="SAM" id="Coils"/>
    </source>
</evidence>
<keyword evidence="1" id="KW-0175">Coiled coil</keyword>
<protein>
    <submittedName>
        <fullName evidence="2">Uncharacterized protein</fullName>
    </submittedName>
</protein>
<comment type="caution">
    <text evidence="2">The sequence shown here is derived from an EMBL/GenBank/DDBJ whole genome shotgun (WGS) entry which is preliminary data.</text>
</comment>
<keyword evidence="3" id="KW-1185">Reference proteome</keyword>
<dbReference type="Proteomes" id="UP000824469">
    <property type="component" value="Unassembled WGS sequence"/>
</dbReference>
<feature type="coiled-coil region" evidence="1">
    <location>
        <begin position="4"/>
        <end position="34"/>
    </location>
</feature>
<feature type="non-terminal residue" evidence="2">
    <location>
        <position position="89"/>
    </location>
</feature>
<evidence type="ECO:0000313" key="3">
    <source>
        <dbReference type="Proteomes" id="UP000824469"/>
    </source>
</evidence>
<reference evidence="2 3" key="1">
    <citation type="journal article" date="2021" name="Nat. Plants">
        <title>The Taxus genome provides insights into paclitaxel biosynthesis.</title>
        <authorList>
            <person name="Xiong X."/>
            <person name="Gou J."/>
            <person name="Liao Q."/>
            <person name="Li Y."/>
            <person name="Zhou Q."/>
            <person name="Bi G."/>
            <person name="Li C."/>
            <person name="Du R."/>
            <person name="Wang X."/>
            <person name="Sun T."/>
            <person name="Guo L."/>
            <person name="Liang H."/>
            <person name="Lu P."/>
            <person name="Wu Y."/>
            <person name="Zhang Z."/>
            <person name="Ro D.K."/>
            <person name="Shang Y."/>
            <person name="Huang S."/>
            <person name="Yan J."/>
        </authorList>
    </citation>
    <scope>NUCLEOTIDE SEQUENCE [LARGE SCALE GENOMIC DNA]</scope>
    <source>
        <strain evidence="2">Ta-2019</strain>
    </source>
</reference>
<feature type="non-terminal residue" evidence="2">
    <location>
        <position position="1"/>
    </location>
</feature>
<sequence length="89" mass="10286">KPKEEDLLKRIDRLEKEIQELKGALKNMERAKGKRILQSEEEEGVIDEVCKKLQSLDGRLGNAKSCNDYILSTLKSIYNFIEQHVHSIC</sequence>
<name>A0AA38CKR2_TAXCH</name>